<dbReference type="Gramene" id="LPERR07G10790.1">
    <property type="protein sequence ID" value="LPERR07G10790.1"/>
    <property type="gene ID" value="LPERR07G10790"/>
</dbReference>
<dbReference type="HOGENOM" id="CLU_1456458_0_0_1"/>
<evidence type="ECO:0000313" key="2">
    <source>
        <dbReference type="EnsemblPlants" id="LPERR07G10790.1"/>
    </source>
</evidence>
<organism evidence="2 3">
    <name type="scientific">Leersia perrieri</name>
    <dbReference type="NCBI Taxonomy" id="77586"/>
    <lineage>
        <taxon>Eukaryota</taxon>
        <taxon>Viridiplantae</taxon>
        <taxon>Streptophyta</taxon>
        <taxon>Embryophyta</taxon>
        <taxon>Tracheophyta</taxon>
        <taxon>Spermatophyta</taxon>
        <taxon>Magnoliopsida</taxon>
        <taxon>Liliopsida</taxon>
        <taxon>Poales</taxon>
        <taxon>Poaceae</taxon>
        <taxon>BOP clade</taxon>
        <taxon>Oryzoideae</taxon>
        <taxon>Oryzeae</taxon>
        <taxon>Oryzinae</taxon>
        <taxon>Leersia</taxon>
    </lineage>
</organism>
<evidence type="ECO:0000313" key="3">
    <source>
        <dbReference type="Proteomes" id="UP000032180"/>
    </source>
</evidence>
<feature type="region of interest" description="Disordered" evidence="1">
    <location>
        <begin position="36"/>
        <end position="88"/>
    </location>
</feature>
<dbReference type="Proteomes" id="UP000032180">
    <property type="component" value="Chromosome 7"/>
</dbReference>
<accession>A0A0D9WYD9</accession>
<sequence>MWARAQGGWRRTDGQIGLPGVLPLLLSPMTEMRMSASSGAEGGFSGTGSGPAAAGSGGVPRSGRSGWSSSSGGIGGGNSSSAEPAGCEMPHPMALEVVGAMSSHIASARDGERISDEVAAMVLMLCLATRELGEQVEVLNAAARELAELEFDISLSDSEKVHLRLKVTKISLAIVGFLAGVLAAAW</sequence>
<reference evidence="2 3" key="1">
    <citation type="submission" date="2012-08" db="EMBL/GenBank/DDBJ databases">
        <title>Oryza genome evolution.</title>
        <authorList>
            <person name="Wing R.A."/>
        </authorList>
    </citation>
    <scope>NUCLEOTIDE SEQUENCE</scope>
</reference>
<dbReference type="EnsemblPlants" id="LPERR07G10790.1">
    <property type="protein sequence ID" value="LPERR07G10790.1"/>
    <property type="gene ID" value="LPERR07G10790"/>
</dbReference>
<reference evidence="2" key="3">
    <citation type="submission" date="2015-04" db="UniProtKB">
        <authorList>
            <consortium name="EnsemblPlants"/>
        </authorList>
    </citation>
    <scope>IDENTIFICATION</scope>
</reference>
<protein>
    <submittedName>
        <fullName evidence="2">Uncharacterized protein</fullName>
    </submittedName>
</protein>
<keyword evidence="3" id="KW-1185">Reference proteome</keyword>
<feature type="compositionally biased region" description="Gly residues" evidence="1">
    <location>
        <begin position="40"/>
        <end position="60"/>
    </location>
</feature>
<name>A0A0D9WYD9_9ORYZ</name>
<dbReference type="AlphaFoldDB" id="A0A0D9WYD9"/>
<feature type="compositionally biased region" description="Low complexity" evidence="1">
    <location>
        <begin position="61"/>
        <end position="71"/>
    </location>
</feature>
<reference evidence="3" key="2">
    <citation type="submission" date="2013-12" db="EMBL/GenBank/DDBJ databases">
        <authorList>
            <person name="Yu Y."/>
            <person name="Lee S."/>
            <person name="de Baynast K."/>
            <person name="Wissotski M."/>
            <person name="Liu L."/>
            <person name="Talag J."/>
            <person name="Goicoechea J."/>
            <person name="Angelova A."/>
            <person name="Jetty R."/>
            <person name="Kudrna D."/>
            <person name="Golser W."/>
            <person name="Rivera L."/>
            <person name="Zhang J."/>
            <person name="Wing R."/>
        </authorList>
    </citation>
    <scope>NUCLEOTIDE SEQUENCE</scope>
</reference>
<proteinExistence type="predicted"/>
<evidence type="ECO:0000256" key="1">
    <source>
        <dbReference type="SAM" id="MobiDB-lite"/>
    </source>
</evidence>